<dbReference type="SUPFAM" id="SSF53187">
    <property type="entry name" value="Zn-dependent exopeptidases"/>
    <property type="match status" value="1"/>
</dbReference>
<dbReference type="Gene3D" id="3.40.630.40">
    <property type="entry name" value="Zn-dependent exopeptidases"/>
    <property type="match status" value="1"/>
</dbReference>
<dbReference type="Proteomes" id="UP000185516">
    <property type="component" value="Chromosome"/>
</dbReference>
<keyword evidence="1" id="KW-0472">Membrane</keyword>
<name>A0AAC9KTX0_9SPIR</name>
<dbReference type="SMART" id="SM00257">
    <property type="entry name" value="LysM"/>
    <property type="match status" value="5"/>
</dbReference>
<evidence type="ECO:0000256" key="1">
    <source>
        <dbReference type="SAM" id="Phobius"/>
    </source>
</evidence>
<protein>
    <submittedName>
        <fullName evidence="3">N-acetylmuramoyl-L-alanine amidase</fullName>
    </submittedName>
</protein>
<dbReference type="PANTHER" id="PTHR33734">
    <property type="entry name" value="LYSM DOMAIN-CONTAINING GPI-ANCHORED PROTEIN 2"/>
    <property type="match status" value="1"/>
</dbReference>
<dbReference type="CDD" id="cd02696">
    <property type="entry name" value="MurNAc-LAA"/>
    <property type="match status" value="1"/>
</dbReference>
<feature type="domain" description="LysM" evidence="2">
    <location>
        <begin position="164"/>
        <end position="207"/>
    </location>
</feature>
<feature type="domain" description="LysM" evidence="2">
    <location>
        <begin position="114"/>
        <end position="157"/>
    </location>
</feature>
<accession>A0AAC9KTX0</accession>
<feature type="domain" description="LysM" evidence="2">
    <location>
        <begin position="285"/>
        <end position="328"/>
    </location>
</feature>
<dbReference type="AlphaFoldDB" id="A0AAC9KTX0"/>
<dbReference type="RefSeq" id="WP_075552284.1">
    <property type="nucleotide sequence ID" value="NZ_CP015780.1"/>
</dbReference>
<proteinExistence type="predicted"/>
<feature type="domain" description="LysM" evidence="2">
    <location>
        <begin position="215"/>
        <end position="258"/>
    </location>
</feature>
<dbReference type="InterPro" id="IPR018392">
    <property type="entry name" value="LysM"/>
</dbReference>
<dbReference type="InterPro" id="IPR002508">
    <property type="entry name" value="MurNAc-LAA_cat"/>
</dbReference>
<dbReference type="PANTHER" id="PTHR33734:SF22">
    <property type="entry name" value="MEMBRANE-BOUND LYTIC MUREIN TRANSGLYCOSYLASE D"/>
    <property type="match status" value="1"/>
</dbReference>
<evidence type="ECO:0000313" key="4">
    <source>
        <dbReference type="Proteomes" id="UP000185516"/>
    </source>
</evidence>
<dbReference type="CDD" id="cd00118">
    <property type="entry name" value="LysM"/>
    <property type="match status" value="5"/>
</dbReference>
<dbReference type="GO" id="GO:0008745">
    <property type="term" value="F:N-acetylmuramoyl-L-alanine amidase activity"/>
    <property type="evidence" value="ECO:0007669"/>
    <property type="project" value="InterPro"/>
</dbReference>
<dbReference type="PROSITE" id="PS51782">
    <property type="entry name" value="LYSM"/>
    <property type="match status" value="5"/>
</dbReference>
<dbReference type="GO" id="GO:0008932">
    <property type="term" value="F:lytic endotransglycosylase activity"/>
    <property type="evidence" value="ECO:0007669"/>
    <property type="project" value="TreeGrafter"/>
</dbReference>
<dbReference type="SUPFAM" id="SSF54106">
    <property type="entry name" value="LysM domain"/>
    <property type="match status" value="5"/>
</dbReference>
<dbReference type="Pfam" id="PF01520">
    <property type="entry name" value="Amidase_3"/>
    <property type="match status" value="1"/>
</dbReference>
<dbReference type="Pfam" id="PF01476">
    <property type="entry name" value="LysM"/>
    <property type="match status" value="5"/>
</dbReference>
<sequence>MTTLFKIPVLRKSKTFCILQIIELIILFYFLIISPSDLNADFEYKVVKGDTLFSIAIKYKAKVNDLKRINKLSVDNIKVGQILIIPSDSNLSKNITHKIDRSFSLQESVNKGVIFYTTKEGDTIESISKLVGLSQEEIIAWNDLPSKDLKVGMKLVLTEPDFLKPYVVKKGDSLSKLSQDFDISSKDILKFNFINDDKLKIGQQLFLKKATKNVNFHYVKRGETLGRIAYIYGVTAKDLVALNGNRAINLKAGSLLNVLKIVNKDLEKPFKGDLKIDKKIDNKFIYHSVAVGETLYSIARHYGVLIEDLKNWNNLSSNNIMHDQKLKIFDKKLSINSSIIKAKNDLHIKNKVDSSSNSSNKVQTIVNLPSSKNKKLNLNIFGIAANQDLFDISSLVILDPKIPIFEVVGDFYYWYKPRKISQPSEFYSEDWHSPLNSYKKATQLFKSFEKLVNFRFNKGSRLKDKLIILDPGHGGLDPGAIVKSRDGLGNEVFVVEDEYVYDIALRLYVYLKKEGANVEFTILAPDHLIRNSVFANNTFVNVKNEVYNDYDLNKNDTVDSWINGTPSGLKKRLVVVKNIVNKYKHIKDKDIAFFSLHADNSVGAPKSMGFYYQKDDEKKYDIHSKSAAEKITEGMKRSFYIKGQNLHVLRSNIVRTKLLIEVRNLAFPEEAWSIRSSKLRDQDSQILANGILKILENN</sequence>
<reference evidence="3 4" key="1">
    <citation type="journal article" date="2016" name="PLoS ONE">
        <title>Whole Genome Sequence and Comparative Genomics of the Novel Lyme Borreliosis Causing Pathogen, Borrelia mayonii.</title>
        <authorList>
            <person name="Kingry L.C."/>
            <person name="Batra D."/>
            <person name="Replogle A."/>
            <person name="Rowe L.A."/>
            <person name="Pritt B.S."/>
            <person name="Petersen J.M."/>
        </authorList>
    </citation>
    <scope>NUCLEOTIDE SEQUENCE [LARGE SCALE GENOMIC DNA]</scope>
    <source>
        <strain evidence="3 4">MN14-1420</strain>
    </source>
</reference>
<dbReference type="InterPro" id="IPR036779">
    <property type="entry name" value="LysM_dom_sf"/>
</dbReference>
<keyword evidence="4" id="KW-1185">Reference proteome</keyword>
<gene>
    <name evidence="3" type="ORF">Bmayo_03140</name>
</gene>
<evidence type="ECO:0000259" key="2">
    <source>
        <dbReference type="PROSITE" id="PS51782"/>
    </source>
</evidence>
<feature type="transmembrane region" description="Helical" evidence="1">
    <location>
        <begin position="16"/>
        <end position="33"/>
    </location>
</feature>
<keyword evidence="1" id="KW-0812">Transmembrane</keyword>
<organism evidence="3 4">
    <name type="scientific">Borreliella mayonii</name>
    <dbReference type="NCBI Taxonomy" id="1674146"/>
    <lineage>
        <taxon>Bacteria</taxon>
        <taxon>Pseudomonadati</taxon>
        <taxon>Spirochaetota</taxon>
        <taxon>Spirochaetia</taxon>
        <taxon>Spirochaetales</taxon>
        <taxon>Borreliaceae</taxon>
        <taxon>Borreliella</taxon>
    </lineage>
</organism>
<dbReference type="GO" id="GO:0009253">
    <property type="term" value="P:peptidoglycan catabolic process"/>
    <property type="evidence" value="ECO:0007669"/>
    <property type="project" value="InterPro"/>
</dbReference>
<feature type="domain" description="LysM" evidence="2">
    <location>
        <begin position="42"/>
        <end position="85"/>
    </location>
</feature>
<dbReference type="KEGG" id="bmay:A7X70_03140"/>
<dbReference type="Gene3D" id="3.10.350.10">
    <property type="entry name" value="LysM domain"/>
    <property type="match status" value="5"/>
</dbReference>
<keyword evidence="1" id="KW-1133">Transmembrane helix</keyword>
<dbReference type="EMBL" id="CP015780">
    <property type="protein sequence ID" value="APS99906.1"/>
    <property type="molecule type" value="Genomic_DNA"/>
</dbReference>
<evidence type="ECO:0000313" key="3">
    <source>
        <dbReference type="EMBL" id="APS99906.1"/>
    </source>
</evidence>